<dbReference type="InterPro" id="IPR002645">
    <property type="entry name" value="STAS_dom"/>
</dbReference>
<dbReference type="AlphaFoldDB" id="A0A1I0ZWL4"/>
<evidence type="ECO:0000259" key="1">
    <source>
        <dbReference type="PROSITE" id="PS50801"/>
    </source>
</evidence>
<dbReference type="OrthoDB" id="4833278at2"/>
<dbReference type="InterPro" id="IPR036513">
    <property type="entry name" value="STAS_dom_sf"/>
</dbReference>
<dbReference type="PROSITE" id="PS50801">
    <property type="entry name" value="STAS"/>
    <property type="match status" value="1"/>
</dbReference>
<dbReference type="STRING" id="988821.SAMN05421867_11348"/>
<feature type="domain" description="STAS" evidence="1">
    <location>
        <begin position="56"/>
        <end position="112"/>
    </location>
</feature>
<keyword evidence="3" id="KW-1185">Reference proteome</keyword>
<evidence type="ECO:0000313" key="2">
    <source>
        <dbReference type="EMBL" id="SFB29937.1"/>
    </source>
</evidence>
<dbReference type="Proteomes" id="UP000199012">
    <property type="component" value="Unassembled WGS sequence"/>
</dbReference>
<proteinExistence type="predicted"/>
<dbReference type="EMBL" id="FOKA01000013">
    <property type="protein sequence ID" value="SFB29937.1"/>
    <property type="molecule type" value="Genomic_DNA"/>
</dbReference>
<accession>A0A1I0ZWL4</accession>
<dbReference type="RefSeq" id="WP_090033907.1">
    <property type="nucleotide sequence ID" value="NZ_BONM01000016.1"/>
</dbReference>
<sequence length="112" mass="12330">MGHDDAAAATEEGTISVSFFEGHAYVVMRGAVDVETVLRHATIPPIVARDGTSASVDLRGLTFIDSSGLSFLIRLARPFLPRRLRLEHHRHTELGTLVSMMALEELFELVDD</sequence>
<protein>
    <submittedName>
        <fullName evidence="2">STAS domain-containing protein</fullName>
    </submittedName>
</protein>
<dbReference type="SUPFAM" id="SSF52091">
    <property type="entry name" value="SpoIIaa-like"/>
    <property type="match status" value="1"/>
</dbReference>
<gene>
    <name evidence="2" type="ORF">SAMN05421867_11348</name>
</gene>
<evidence type="ECO:0000313" key="3">
    <source>
        <dbReference type="Proteomes" id="UP000199012"/>
    </source>
</evidence>
<dbReference type="Gene3D" id="3.30.750.24">
    <property type="entry name" value="STAS domain"/>
    <property type="match status" value="1"/>
</dbReference>
<organism evidence="2 3">
    <name type="scientific">Cellulomonas marina</name>
    <dbReference type="NCBI Taxonomy" id="988821"/>
    <lineage>
        <taxon>Bacteria</taxon>
        <taxon>Bacillati</taxon>
        <taxon>Actinomycetota</taxon>
        <taxon>Actinomycetes</taxon>
        <taxon>Micrococcales</taxon>
        <taxon>Cellulomonadaceae</taxon>
        <taxon>Cellulomonas</taxon>
    </lineage>
</organism>
<name>A0A1I0ZWL4_9CELL</name>
<reference evidence="3" key="1">
    <citation type="submission" date="2016-10" db="EMBL/GenBank/DDBJ databases">
        <authorList>
            <person name="Varghese N."/>
            <person name="Submissions S."/>
        </authorList>
    </citation>
    <scope>NUCLEOTIDE SEQUENCE [LARGE SCALE GENOMIC DNA]</scope>
    <source>
        <strain evidence="3">CGMCC 4.6945</strain>
    </source>
</reference>